<reference evidence="1 2" key="1">
    <citation type="journal article" date="2021" name="Elife">
        <title>Chloroplast acquisition without the gene transfer in kleptoplastic sea slugs, Plakobranchus ocellatus.</title>
        <authorList>
            <person name="Maeda T."/>
            <person name="Takahashi S."/>
            <person name="Yoshida T."/>
            <person name="Shimamura S."/>
            <person name="Takaki Y."/>
            <person name="Nagai Y."/>
            <person name="Toyoda A."/>
            <person name="Suzuki Y."/>
            <person name="Arimoto A."/>
            <person name="Ishii H."/>
            <person name="Satoh N."/>
            <person name="Nishiyama T."/>
            <person name="Hasebe M."/>
            <person name="Maruyama T."/>
            <person name="Minagawa J."/>
            <person name="Obokata J."/>
            <person name="Shigenobu S."/>
        </authorList>
    </citation>
    <scope>NUCLEOTIDE SEQUENCE [LARGE SCALE GENOMIC DNA]</scope>
</reference>
<sequence length="234" mass="26284">MAACEDSKQSSKSLTSDTGMMKNVMQSTNYFQVQMSSTFSTDALRGDMTERLDFSNLPWFFKALPNGTGHFYNTGWSQSESSQFDMMLSKIMNVHKPIDDRVNLVIGTYRSNWEATTEMSAMISEQDLCSRDDIVRRTSCTGRCGEPSDTRASPASRRRHYIIALPIDHLLSRGAFIGRGQEVSADFYNRPARAYIHNHAISGPFQRTAERGGKTILFLRGHRRLCVSESIVGG</sequence>
<protein>
    <submittedName>
        <fullName evidence="1">Uncharacterized protein</fullName>
    </submittedName>
</protein>
<dbReference type="EMBL" id="BMAT01013802">
    <property type="protein sequence ID" value="GFS20621.1"/>
    <property type="molecule type" value="Genomic_DNA"/>
</dbReference>
<comment type="caution">
    <text evidence="1">The sequence shown here is derived from an EMBL/GenBank/DDBJ whole genome shotgun (WGS) entry which is preliminary data.</text>
</comment>
<keyword evidence="2" id="KW-1185">Reference proteome</keyword>
<dbReference type="Proteomes" id="UP000762676">
    <property type="component" value="Unassembled WGS sequence"/>
</dbReference>
<name>A0AAV4JGV2_9GAST</name>
<organism evidence="1 2">
    <name type="scientific">Elysia marginata</name>
    <dbReference type="NCBI Taxonomy" id="1093978"/>
    <lineage>
        <taxon>Eukaryota</taxon>
        <taxon>Metazoa</taxon>
        <taxon>Spiralia</taxon>
        <taxon>Lophotrochozoa</taxon>
        <taxon>Mollusca</taxon>
        <taxon>Gastropoda</taxon>
        <taxon>Heterobranchia</taxon>
        <taxon>Euthyneura</taxon>
        <taxon>Panpulmonata</taxon>
        <taxon>Sacoglossa</taxon>
        <taxon>Placobranchoidea</taxon>
        <taxon>Plakobranchidae</taxon>
        <taxon>Elysia</taxon>
    </lineage>
</organism>
<accession>A0AAV4JGV2</accession>
<evidence type="ECO:0000313" key="1">
    <source>
        <dbReference type="EMBL" id="GFS20621.1"/>
    </source>
</evidence>
<dbReference type="AlphaFoldDB" id="A0AAV4JGV2"/>
<gene>
    <name evidence="1" type="ORF">ElyMa_006904100</name>
</gene>
<evidence type="ECO:0000313" key="2">
    <source>
        <dbReference type="Proteomes" id="UP000762676"/>
    </source>
</evidence>
<proteinExistence type="predicted"/>